<proteinExistence type="predicted"/>
<evidence type="ECO:0000313" key="2">
    <source>
        <dbReference type="EMBL" id="CAI0426365.1"/>
    </source>
</evidence>
<reference evidence="2" key="1">
    <citation type="submission" date="2022-08" db="EMBL/GenBank/DDBJ databases">
        <authorList>
            <person name="Gutierrez-Valencia J."/>
        </authorList>
    </citation>
    <scope>NUCLEOTIDE SEQUENCE</scope>
</reference>
<keyword evidence="3" id="KW-1185">Reference proteome</keyword>
<name>A0AAV0KVT6_9ROSI</name>
<dbReference type="Proteomes" id="UP001154282">
    <property type="component" value="Unassembled WGS sequence"/>
</dbReference>
<sequence length="74" mass="8501">MKDVNIEEPNPQQPPTLEQPQKDHQGNQVSPIVGMEHLTHAFLDNIPEQFKANLLLLQDLLQGRNMCLNWILFA</sequence>
<evidence type="ECO:0000313" key="3">
    <source>
        <dbReference type="Proteomes" id="UP001154282"/>
    </source>
</evidence>
<protein>
    <submittedName>
        <fullName evidence="2">Uncharacterized protein</fullName>
    </submittedName>
</protein>
<dbReference type="EMBL" id="CAMGYJ010000005">
    <property type="protein sequence ID" value="CAI0426365.1"/>
    <property type="molecule type" value="Genomic_DNA"/>
</dbReference>
<evidence type="ECO:0000256" key="1">
    <source>
        <dbReference type="SAM" id="MobiDB-lite"/>
    </source>
</evidence>
<organism evidence="2 3">
    <name type="scientific">Linum tenue</name>
    <dbReference type="NCBI Taxonomy" id="586396"/>
    <lineage>
        <taxon>Eukaryota</taxon>
        <taxon>Viridiplantae</taxon>
        <taxon>Streptophyta</taxon>
        <taxon>Embryophyta</taxon>
        <taxon>Tracheophyta</taxon>
        <taxon>Spermatophyta</taxon>
        <taxon>Magnoliopsida</taxon>
        <taxon>eudicotyledons</taxon>
        <taxon>Gunneridae</taxon>
        <taxon>Pentapetalae</taxon>
        <taxon>rosids</taxon>
        <taxon>fabids</taxon>
        <taxon>Malpighiales</taxon>
        <taxon>Linaceae</taxon>
        <taxon>Linum</taxon>
    </lineage>
</organism>
<dbReference type="AlphaFoldDB" id="A0AAV0KVT6"/>
<gene>
    <name evidence="2" type="ORF">LITE_LOCUS20758</name>
</gene>
<accession>A0AAV0KVT6</accession>
<comment type="caution">
    <text evidence="2">The sequence shown here is derived from an EMBL/GenBank/DDBJ whole genome shotgun (WGS) entry which is preliminary data.</text>
</comment>
<feature type="region of interest" description="Disordered" evidence="1">
    <location>
        <begin position="1"/>
        <end position="30"/>
    </location>
</feature>